<name>A0A917J4H7_9BACT</name>
<dbReference type="AlphaFoldDB" id="A0A917J4H7"/>
<comment type="caution">
    <text evidence="2">The sequence shown here is derived from an EMBL/GenBank/DDBJ whole genome shotgun (WGS) entry which is preliminary data.</text>
</comment>
<evidence type="ECO:0008006" key="4">
    <source>
        <dbReference type="Google" id="ProtNLM"/>
    </source>
</evidence>
<reference evidence="2" key="2">
    <citation type="submission" date="2020-09" db="EMBL/GenBank/DDBJ databases">
        <authorList>
            <person name="Sun Q."/>
            <person name="Zhou Y."/>
        </authorList>
    </citation>
    <scope>NUCLEOTIDE SEQUENCE</scope>
    <source>
        <strain evidence="2">CGMCC 1.15290</strain>
    </source>
</reference>
<feature type="transmembrane region" description="Helical" evidence="1">
    <location>
        <begin position="6"/>
        <end position="25"/>
    </location>
</feature>
<reference evidence="2" key="1">
    <citation type="journal article" date="2014" name="Int. J. Syst. Evol. Microbiol.">
        <title>Complete genome sequence of Corynebacterium casei LMG S-19264T (=DSM 44701T), isolated from a smear-ripened cheese.</title>
        <authorList>
            <consortium name="US DOE Joint Genome Institute (JGI-PGF)"/>
            <person name="Walter F."/>
            <person name="Albersmeier A."/>
            <person name="Kalinowski J."/>
            <person name="Ruckert C."/>
        </authorList>
    </citation>
    <scope>NUCLEOTIDE SEQUENCE</scope>
    <source>
        <strain evidence="2">CGMCC 1.15290</strain>
    </source>
</reference>
<evidence type="ECO:0000313" key="2">
    <source>
        <dbReference type="EMBL" id="GGH79720.1"/>
    </source>
</evidence>
<dbReference type="Proteomes" id="UP000627292">
    <property type="component" value="Unassembled WGS sequence"/>
</dbReference>
<dbReference type="InterPro" id="IPR024623">
    <property type="entry name" value="YtxH"/>
</dbReference>
<gene>
    <name evidence="2" type="ORF">GCM10011379_49510</name>
</gene>
<keyword evidence="1" id="KW-0812">Transmembrane</keyword>
<dbReference type="EMBL" id="BMIB01000005">
    <property type="protein sequence ID" value="GGH79720.1"/>
    <property type="molecule type" value="Genomic_DNA"/>
</dbReference>
<keyword evidence="1" id="KW-1133">Transmembrane helix</keyword>
<dbReference type="RefSeq" id="WP_188957571.1">
    <property type="nucleotide sequence ID" value="NZ_BMIB01000005.1"/>
</dbReference>
<proteinExistence type="predicted"/>
<accession>A0A917J4H7</accession>
<keyword evidence="3" id="KW-1185">Reference proteome</keyword>
<evidence type="ECO:0000256" key="1">
    <source>
        <dbReference type="SAM" id="Phobius"/>
    </source>
</evidence>
<sequence>MTSNQKFLAGIVLGAAAGALITMFLNSDKGKEILEDVRDIADEAKENLTDIGTEVSELVTRGKQFMQDLGNQAKEAAAV</sequence>
<organism evidence="2 3">
    <name type="scientific">Filimonas zeae</name>
    <dbReference type="NCBI Taxonomy" id="1737353"/>
    <lineage>
        <taxon>Bacteria</taxon>
        <taxon>Pseudomonadati</taxon>
        <taxon>Bacteroidota</taxon>
        <taxon>Chitinophagia</taxon>
        <taxon>Chitinophagales</taxon>
        <taxon>Chitinophagaceae</taxon>
        <taxon>Filimonas</taxon>
    </lineage>
</organism>
<protein>
    <recommendedName>
        <fullName evidence="4">YtxH-like protein</fullName>
    </recommendedName>
</protein>
<dbReference type="Pfam" id="PF12732">
    <property type="entry name" value="YtxH"/>
    <property type="match status" value="1"/>
</dbReference>
<keyword evidence="1" id="KW-0472">Membrane</keyword>
<evidence type="ECO:0000313" key="3">
    <source>
        <dbReference type="Proteomes" id="UP000627292"/>
    </source>
</evidence>